<dbReference type="AlphaFoldDB" id="A0A371G253"/>
<dbReference type="PANTHER" id="PTHR48475">
    <property type="entry name" value="RIBONUCLEASE H"/>
    <property type="match status" value="1"/>
</dbReference>
<dbReference type="EMBL" id="QJKJ01006990">
    <property type="protein sequence ID" value="RDX84630.1"/>
    <property type="molecule type" value="Genomic_DNA"/>
</dbReference>
<dbReference type="PANTHER" id="PTHR48475:SF1">
    <property type="entry name" value="RNASE H TYPE-1 DOMAIN-CONTAINING PROTEIN"/>
    <property type="match status" value="1"/>
</dbReference>
<reference evidence="1" key="1">
    <citation type="submission" date="2018-05" db="EMBL/GenBank/DDBJ databases">
        <title>Draft genome of Mucuna pruriens seed.</title>
        <authorList>
            <person name="Nnadi N.E."/>
            <person name="Vos R."/>
            <person name="Hasami M.H."/>
            <person name="Devisetty U.K."/>
            <person name="Aguiy J.C."/>
        </authorList>
    </citation>
    <scope>NUCLEOTIDE SEQUENCE [LARGE SCALE GENOMIC DNA]</scope>
    <source>
        <strain evidence="1">JCA_2017</strain>
    </source>
</reference>
<protein>
    <submittedName>
        <fullName evidence="1">Uncharacterized protein</fullName>
    </submittedName>
</protein>
<evidence type="ECO:0000313" key="2">
    <source>
        <dbReference type="Proteomes" id="UP000257109"/>
    </source>
</evidence>
<keyword evidence="2" id="KW-1185">Reference proteome</keyword>
<name>A0A371G253_MUCPR</name>
<comment type="caution">
    <text evidence="1">The sequence shown here is derived from an EMBL/GenBank/DDBJ whole genome shotgun (WGS) entry which is preliminary data.</text>
</comment>
<feature type="non-terminal residue" evidence="1">
    <location>
        <position position="1"/>
    </location>
</feature>
<dbReference type="OrthoDB" id="1739513at2759"/>
<gene>
    <name evidence="1" type="ORF">CR513_34295</name>
</gene>
<sequence>MLPYTLHEYHTSERTSTGATPYSLVYGIKAILPIEVEIPSLRVLAKVKLEEAEWILNQLDQLNLIEEKRLTALCHRSSTNPLYAFDLEIEKTLRRLRKARNLVVNNSRSSDSVINSNQFYADNSVASSNIFVEPRQMENNNRMLKELATPDVVYQPLCIQYPQLEPAQTYELKFGLIHLLPKFHGLAREDPTST</sequence>
<organism evidence="1 2">
    <name type="scientific">Mucuna pruriens</name>
    <name type="common">Velvet bean</name>
    <name type="synonym">Dolichos pruriens</name>
    <dbReference type="NCBI Taxonomy" id="157652"/>
    <lineage>
        <taxon>Eukaryota</taxon>
        <taxon>Viridiplantae</taxon>
        <taxon>Streptophyta</taxon>
        <taxon>Embryophyta</taxon>
        <taxon>Tracheophyta</taxon>
        <taxon>Spermatophyta</taxon>
        <taxon>Magnoliopsida</taxon>
        <taxon>eudicotyledons</taxon>
        <taxon>Gunneridae</taxon>
        <taxon>Pentapetalae</taxon>
        <taxon>rosids</taxon>
        <taxon>fabids</taxon>
        <taxon>Fabales</taxon>
        <taxon>Fabaceae</taxon>
        <taxon>Papilionoideae</taxon>
        <taxon>50 kb inversion clade</taxon>
        <taxon>NPAAA clade</taxon>
        <taxon>indigoferoid/millettioid clade</taxon>
        <taxon>Phaseoleae</taxon>
        <taxon>Mucuna</taxon>
    </lineage>
</organism>
<dbReference type="Proteomes" id="UP000257109">
    <property type="component" value="Unassembled WGS sequence"/>
</dbReference>
<proteinExistence type="predicted"/>
<accession>A0A371G253</accession>
<evidence type="ECO:0000313" key="1">
    <source>
        <dbReference type="EMBL" id="RDX84630.1"/>
    </source>
</evidence>